<gene>
    <name evidence="10" type="ORF">PROFUN_11947</name>
</gene>
<feature type="transmembrane region" description="Helical" evidence="9">
    <location>
        <begin position="63"/>
        <end position="82"/>
    </location>
</feature>
<dbReference type="InParanoid" id="A0A2P6N8Y1"/>
<keyword evidence="5" id="KW-0443">Lipid metabolism</keyword>
<keyword evidence="6 9" id="KW-0472">Membrane</keyword>
<name>A0A2P6N8Y1_9EUKA</name>
<evidence type="ECO:0000256" key="8">
    <source>
        <dbReference type="ARBA" id="ARBA00023264"/>
    </source>
</evidence>
<dbReference type="InterPro" id="IPR007318">
    <property type="entry name" value="Phopholipid_MeTrfase"/>
</dbReference>
<keyword evidence="4 9" id="KW-1133">Transmembrane helix</keyword>
<comment type="subcellular location">
    <subcellularLocation>
        <location evidence="1">Endomembrane system</location>
        <topology evidence="1">Multi-pass membrane protein</topology>
    </subcellularLocation>
</comment>
<sequence>MESTLCKVVEGLTFCCFYLLSNKSFRRPRKDWRTGAVGFIWILGTISTYFNITKHQTESPSRLIAATTCNIASVALFLWVLLYTNAPSKRPLAACFSESFPSLIHVDGPFSLCRHPVYFSYLLKWTATSLATDSWLQLMFPVLMVCIYTYTAKTEEEFILRGSKREEYVFYSKKTPMFIPFMKM</sequence>
<evidence type="ECO:0000256" key="1">
    <source>
        <dbReference type="ARBA" id="ARBA00004127"/>
    </source>
</evidence>
<evidence type="ECO:0000313" key="11">
    <source>
        <dbReference type="Proteomes" id="UP000241769"/>
    </source>
</evidence>
<evidence type="ECO:0008006" key="12">
    <source>
        <dbReference type="Google" id="ProtNLM"/>
    </source>
</evidence>
<keyword evidence="7" id="KW-0594">Phospholipid biosynthesis</keyword>
<keyword evidence="11" id="KW-1185">Reference proteome</keyword>
<evidence type="ECO:0000256" key="2">
    <source>
        <dbReference type="ARBA" id="ARBA00022516"/>
    </source>
</evidence>
<dbReference type="AlphaFoldDB" id="A0A2P6N8Y1"/>
<evidence type="ECO:0000313" key="10">
    <source>
        <dbReference type="EMBL" id="PRP80401.1"/>
    </source>
</evidence>
<dbReference type="Gene3D" id="1.20.120.1630">
    <property type="match status" value="1"/>
</dbReference>
<organism evidence="10 11">
    <name type="scientific">Planoprotostelium fungivorum</name>
    <dbReference type="NCBI Taxonomy" id="1890364"/>
    <lineage>
        <taxon>Eukaryota</taxon>
        <taxon>Amoebozoa</taxon>
        <taxon>Evosea</taxon>
        <taxon>Variosea</taxon>
        <taxon>Cavosteliida</taxon>
        <taxon>Cavosteliaceae</taxon>
        <taxon>Planoprotostelium</taxon>
    </lineage>
</organism>
<evidence type="ECO:0000256" key="6">
    <source>
        <dbReference type="ARBA" id="ARBA00023136"/>
    </source>
</evidence>
<reference evidence="10 11" key="1">
    <citation type="journal article" date="2018" name="Genome Biol. Evol.">
        <title>Multiple Roots of Fruiting Body Formation in Amoebozoa.</title>
        <authorList>
            <person name="Hillmann F."/>
            <person name="Forbes G."/>
            <person name="Novohradska S."/>
            <person name="Ferling I."/>
            <person name="Riege K."/>
            <person name="Groth M."/>
            <person name="Westermann M."/>
            <person name="Marz M."/>
            <person name="Spaller T."/>
            <person name="Winckler T."/>
            <person name="Schaap P."/>
            <person name="Glockner G."/>
        </authorList>
    </citation>
    <scope>NUCLEOTIDE SEQUENCE [LARGE SCALE GENOMIC DNA]</scope>
    <source>
        <strain evidence="10 11">Jena</strain>
    </source>
</reference>
<dbReference type="Proteomes" id="UP000241769">
    <property type="component" value="Unassembled WGS sequence"/>
</dbReference>
<evidence type="ECO:0000256" key="3">
    <source>
        <dbReference type="ARBA" id="ARBA00022692"/>
    </source>
</evidence>
<evidence type="ECO:0000256" key="4">
    <source>
        <dbReference type="ARBA" id="ARBA00022989"/>
    </source>
</evidence>
<proteinExistence type="predicted"/>
<evidence type="ECO:0000256" key="7">
    <source>
        <dbReference type="ARBA" id="ARBA00023209"/>
    </source>
</evidence>
<accession>A0A2P6N8Y1</accession>
<dbReference type="Pfam" id="PF04191">
    <property type="entry name" value="PEMT"/>
    <property type="match status" value="1"/>
</dbReference>
<feature type="transmembrane region" description="Helical" evidence="9">
    <location>
        <begin position="32"/>
        <end position="51"/>
    </location>
</feature>
<dbReference type="GO" id="GO:0006656">
    <property type="term" value="P:phosphatidylcholine biosynthetic process"/>
    <property type="evidence" value="ECO:0007669"/>
    <property type="project" value="UniProtKB-UniPathway"/>
</dbReference>
<keyword evidence="2" id="KW-0444">Lipid biosynthesis</keyword>
<evidence type="ECO:0000256" key="9">
    <source>
        <dbReference type="SAM" id="Phobius"/>
    </source>
</evidence>
<keyword evidence="8" id="KW-1208">Phospholipid metabolism</keyword>
<dbReference type="OrthoDB" id="422086at2759"/>
<protein>
    <recommendedName>
        <fullName evidence="12">Protein-S-isoprenylcysteine O-methyltransferase</fullName>
    </recommendedName>
</protein>
<keyword evidence="3 9" id="KW-0812">Transmembrane</keyword>
<dbReference type="UniPathway" id="UPA00753"/>
<evidence type="ECO:0000256" key="5">
    <source>
        <dbReference type="ARBA" id="ARBA00023098"/>
    </source>
</evidence>
<dbReference type="GO" id="GO:0012505">
    <property type="term" value="C:endomembrane system"/>
    <property type="evidence" value="ECO:0007669"/>
    <property type="project" value="UniProtKB-SubCell"/>
</dbReference>
<comment type="caution">
    <text evidence="10">The sequence shown here is derived from an EMBL/GenBank/DDBJ whole genome shotgun (WGS) entry which is preliminary data.</text>
</comment>
<dbReference type="EMBL" id="MDYQ01000150">
    <property type="protein sequence ID" value="PRP80401.1"/>
    <property type="molecule type" value="Genomic_DNA"/>
</dbReference>